<dbReference type="InterPro" id="IPR030921">
    <property type="entry name" value="LPS_export_LptB"/>
</dbReference>
<dbReference type="Pfam" id="PF00005">
    <property type="entry name" value="ABC_tran"/>
    <property type="match status" value="1"/>
</dbReference>
<evidence type="ECO:0000256" key="1">
    <source>
        <dbReference type="ARBA" id="ARBA00022448"/>
    </source>
</evidence>
<dbReference type="Gene3D" id="3.40.50.300">
    <property type="entry name" value="P-loop containing nucleotide triphosphate hydrolases"/>
    <property type="match status" value="1"/>
</dbReference>
<dbReference type="NCBIfam" id="TIGR04406">
    <property type="entry name" value="LPS_export_lptB"/>
    <property type="match status" value="1"/>
</dbReference>
<protein>
    <recommendedName>
        <fullName evidence="4">ABC transporter domain-containing protein</fullName>
    </recommendedName>
</protein>
<dbReference type="InterPro" id="IPR027417">
    <property type="entry name" value="P-loop_NTPase"/>
</dbReference>
<dbReference type="GO" id="GO:0043190">
    <property type="term" value="C:ATP-binding cassette (ABC) transporter complex"/>
    <property type="evidence" value="ECO:0007669"/>
    <property type="project" value="InterPro"/>
</dbReference>
<sequence length="220" mass="24237">MALLEVEGVKKGFRGRTVVNSVSFSVEEGQIVGLLGPNGAGKTTSFKMIVGMLTPEAGKVLFKGEDVTRLPMFRRARKGMGYLSQEPSVFQRMTVRQNLLAVLEARGMRKRERRSRSDSVLEEFGLTHVARSKAFSLSGGERRKLEIARALITEPALLLLDEPFSGVDPIAVSGLQNVIRDLSRKGMGILLTDHSVRETLKVTDRAYIIREGNILVHGTS</sequence>
<dbReference type="GO" id="GO:0005524">
    <property type="term" value="F:ATP binding"/>
    <property type="evidence" value="ECO:0007669"/>
    <property type="project" value="UniProtKB-KW"/>
</dbReference>
<gene>
    <name evidence="5" type="ORF">S01H1_36187</name>
</gene>
<dbReference type="PROSITE" id="PS50893">
    <property type="entry name" value="ABC_TRANSPORTER_2"/>
    <property type="match status" value="1"/>
</dbReference>
<name>X0VPM8_9ZZZZ</name>
<dbReference type="EMBL" id="BARS01022655">
    <property type="protein sequence ID" value="GAG02486.1"/>
    <property type="molecule type" value="Genomic_DNA"/>
</dbReference>
<dbReference type="InterPro" id="IPR003593">
    <property type="entry name" value="AAA+_ATPase"/>
</dbReference>
<feature type="non-terminal residue" evidence="5">
    <location>
        <position position="220"/>
    </location>
</feature>
<dbReference type="PANTHER" id="PTHR45772">
    <property type="entry name" value="CONSERVED COMPONENT OF ABC TRANSPORTER FOR NATURAL AMINO ACIDS-RELATED"/>
    <property type="match status" value="1"/>
</dbReference>
<dbReference type="PANTHER" id="PTHR45772:SF10">
    <property type="entry name" value="LIPOPOLYSACCHARIDE EXPORT SYSTEM ATP-BINDING PROTEIN LPTB"/>
    <property type="match status" value="1"/>
</dbReference>
<feature type="domain" description="ABC transporter" evidence="4">
    <location>
        <begin position="4"/>
        <end position="220"/>
    </location>
</feature>
<keyword evidence="2" id="KW-0547">Nucleotide-binding</keyword>
<dbReference type="GO" id="GO:0016887">
    <property type="term" value="F:ATP hydrolysis activity"/>
    <property type="evidence" value="ECO:0007669"/>
    <property type="project" value="InterPro"/>
</dbReference>
<evidence type="ECO:0000259" key="4">
    <source>
        <dbReference type="PROSITE" id="PS50893"/>
    </source>
</evidence>
<keyword evidence="1" id="KW-0813">Transport</keyword>
<dbReference type="AlphaFoldDB" id="X0VPM8"/>
<dbReference type="InterPro" id="IPR017871">
    <property type="entry name" value="ABC_transporter-like_CS"/>
</dbReference>
<accession>X0VPM8</accession>
<dbReference type="SMART" id="SM00382">
    <property type="entry name" value="AAA"/>
    <property type="match status" value="1"/>
</dbReference>
<organism evidence="5">
    <name type="scientific">marine sediment metagenome</name>
    <dbReference type="NCBI Taxonomy" id="412755"/>
    <lineage>
        <taxon>unclassified sequences</taxon>
        <taxon>metagenomes</taxon>
        <taxon>ecological metagenomes</taxon>
    </lineage>
</organism>
<evidence type="ECO:0000256" key="2">
    <source>
        <dbReference type="ARBA" id="ARBA00022741"/>
    </source>
</evidence>
<dbReference type="SUPFAM" id="SSF52540">
    <property type="entry name" value="P-loop containing nucleoside triphosphate hydrolases"/>
    <property type="match status" value="1"/>
</dbReference>
<dbReference type="PROSITE" id="PS00211">
    <property type="entry name" value="ABC_TRANSPORTER_1"/>
    <property type="match status" value="1"/>
</dbReference>
<reference evidence="5" key="1">
    <citation type="journal article" date="2014" name="Front. Microbiol.">
        <title>High frequency of phylogenetically diverse reductive dehalogenase-homologous genes in deep subseafloor sedimentary metagenomes.</title>
        <authorList>
            <person name="Kawai M."/>
            <person name="Futagami T."/>
            <person name="Toyoda A."/>
            <person name="Takaki Y."/>
            <person name="Nishi S."/>
            <person name="Hori S."/>
            <person name="Arai W."/>
            <person name="Tsubouchi T."/>
            <person name="Morono Y."/>
            <person name="Uchiyama I."/>
            <person name="Ito T."/>
            <person name="Fujiyama A."/>
            <person name="Inagaki F."/>
            <person name="Takami H."/>
        </authorList>
    </citation>
    <scope>NUCLEOTIDE SEQUENCE</scope>
    <source>
        <strain evidence="5">Expedition CK06-06</strain>
    </source>
</reference>
<dbReference type="GO" id="GO:0055085">
    <property type="term" value="P:transmembrane transport"/>
    <property type="evidence" value="ECO:0007669"/>
    <property type="project" value="InterPro"/>
</dbReference>
<evidence type="ECO:0000256" key="3">
    <source>
        <dbReference type="ARBA" id="ARBA00022840"/>
    </source>
</evidence>
<dbReference type="InterPro" id="IPR051120">
    <property type="entry name" value="ABC_AA/LPS_Transport"/>
</dbReference>
<dbReference type="CDD" id="cd03218">
    <property type="entry name" value="ABC_YhbG"/>
    <property type="match status" value="1"/>
</dbReference>
<keyword evidence="3" id="KW-0067">ATP-binding</keyword>
<evidence type="ECO:0000313" key="5">
    <source>
        <dbReference type="EMBL" id="GAG02486.1"/>
    </source>
</evidence>
<proteinExistence type="predicted"/>
<comment type="caution">
    <text evidence="5">The sequence shown here is derived from an EMBL/GenBank/DDBJ whole genome shotgun (WGS) entry which is preliminary data.</text>
</comment>
<dbReference type="InterPro" id="IPR003439">
    <property type="entry name" value="ABC_transporter-like_ATP-bd"/>
</dbReference>